<accession>A0AA42N368</accession>
<reference evidence="1" key="1">
    <citation type="submission" date="2022-09" db="EMBL/GenBank/DDBJ databases">
        <title>Intensive care unit water sources are persistently colonized with multi-drug resistant bacteria and are the site of extensive horizontal gene transfer of antibiotic resistance genes.</title>
        <authorList>
            <person name="Diorio-Toth L."/>
        </authorList>
    </citation>
    <scope>NUCLEOTIDE SEQUENCE</scope>
    <source>
        <strain evidence="1">GD03990</strain>
    </source>
</reference>
<sequence>MLYPIELLGHTTGRHVNGRSRICHAIRSMESASYSLSATMTAQPLSGHQQKSAKSSEKALEWASQNAARKKARLLLPICTHFGQLVLAKRRH</sequence>
<dbReference type="EMBL" id="JAOBYN010000009">
    <property type="protein sequence ID" value="MDH1055311.1"/>
    <property type="molecule type" value="Genomic_DNA"/>
</dbReference>
<dbReference type="RefSeq" id="WP_280053967.1">
    <property type="nucleotide sequence ID" value="NZ_JAOBYN010000009.1"/>
</dbReference>
<organism evidence="1 2">
    <name type="scientific">Aquipseudomonas alcaligenes</name>
    <name type="common">Pseudomonas alcaligenes</name>
    <dbReference type="NCBI Taxonomy" id="43263"/>
    <lineage>
        <taxon>Bacteria</taxon>
        <taxon>Pseudomonadati</taxon>
        <taxon>Pseudomonadota</taxon>
        <taxon>Gammaproteobacteria</taxon>
        <taxon>Pseudomonadales</taxon>
        <taxon>Pseudomonadaceae</taxon>
        <taxon>Aquipseudomonas</taxon>
    </lineage>
</organism>
<dbReference type="Proteomes" id="UP001158730">
    <property type="component" value="Unassembled WGS sequence"/>
</dbReference>
<proteinExistence type="predicted"/>
<evidence type="ECO:0000313" key="2">
    <source>
        <dbReference type="Proteomes" id="UP001158730"/>
    </source>
</evidence>
<name>A0AA42N368_AQUAC</name>
<gene>
    <name evidence="1" type="ORF">N5C05_11135</name>
</gene>
<evidence type="ECO:0000313" key="1">
    <source>
        <dbReference type="EMBL" id="MDH1055311.1"/>
    </source>
</evidence>
<protein>
    <submittedName>
        <fullName evidence="1">Uncharacterized protein</fullName>
    </submittedName>
</protein>
<dbReference type="AlphaFoldDB" id="A0AA42N368"/>
<comment type="caution">
    <text evidence="1">The sequence shown here is derived from an EMBL/GenBank/DDBJ whole genome shotgun (WGS) entry which is preliminary data.</text>
</comment>